<evidence type="ECO:0000313" key="8">
    <source>
        <dbReference type="Proteomes" id="UP000177907"/>
    </source>
</evidence>
<feature type="domain" description="ATP-citrate synthase/succinyl-CoA ligase C-terminal" evidence="6">
    <location>
        <begin position="175"/>
        <end position="299"/>
    </location>
</feature>
<dbReference type="InterPro" id="IPR036969">
    <property type="entry name" value="Citrate_synthase_sf"/>
</dbReference>
<dbReference type="InterPro" id="IPR016143">
    <property type="entry name" value="Citrate_synth-like_sm_a-sub"/>
</dbReference>
<comment type="caution">
    <text evidence="7">The sequence shown here is derived from an EMBL/GenBank/DDBJ whole genome shotgun (WGS) entry which is preliminary data.</text>
</comment>
<dbReference type="PANTHER" id="PTHR23118:SF42">
    <property type="entry name" value="ATP-CITRATE SYNTHASE"/>
    <property type="match status" value="1"/>
</dbReference>
<dbReference type="EMBL" id="MFQZ01000001">
    <property type="protein sequence ID" value="OGH88624.1"/>
    <property type="molecule type" value="Genomic_DNA"/>
</dbReference>
<keyword evidence="4" id="KW-0444">Lipid biosynthesis</keyword>
<dbReference type="Gene3D" id="3.40.50.261">
    <property type="entry name" value="Succinyl-CoA synthetase domains"/>
    <property type="match status" value="1"/>
</dbReference>
<dbReference type="Gene3D" id="1.10.580.10">
    <property type="entry name" value="Citrate Synthase, domain 1"/>
    <property type="match status" value="1"/>
</dbReference>
<dbReference type="InterPro" id="IPR016142">
    <property type="entry name" value="Citrate_synth-like_lrg_a-sub"/>
</dbReference>
<dbReference type="PANTHER" id="PTHR23118">
    <property type="entry name" value="ATP-CITRATE SYNTHASE"/>
    <property type="match status" value="1"/>
</dbReference>
<dbReference type="GO" id="GO:0005829">
    <property type="term" value="C:cytosol"/>
    <property type="evidence" value="ECO:0007669"/>
    <property type="project" value="TreeGrafter"/>
</dbReference>
<accession>A0A1F6NY97</accession>
<dbReference type="Gene3D" id="3.40.50.720">
    <property type="entry name" value="NAD(P)-binding Rossmann-like Domain"/>
    <property type="match status" value="1"/>
</dbReference>
<evidence type="ECO:0000256" key="2">
    <source>
        <dbReference type="ARBA" id="ARBA00005163"/>
    </source>
</evidence>
<organism evidence="7 8">
    <name type="scientific">Candidatus Magasanikbacteria bacterium RIFOXYC2_FULL_42_28</name>
    <dbReference type="NCBI Taxonomy" id="1798704"/>
    <lineage>
        <taxon>Bacteria</taxon>
        <taxon>Candidatus Magasanikiibacteriota</taxon>
    </lineage>
</organism>
<dbReference type="GO" id="GO:0003878">
    <property type="term" value="F:ATP citrate synthase activity"/>
    <property type="evidence" value="ECO:0007669"/>
    <property type="project" value="TreeGrafter"/>
</dbReference>
<dbReference type="Proteomes" id="UP000177907">
    <property type="component" value="Unassembled WGS sequence"/>
</dbReference>
<proteinExistence type="predicted"/>
<evidence type="ECO:0000256" key="3">
    <source>
        <dbReference type="ARBA" id="ARBA00022490"/>
    </source>
</evidence>
<keyword evidence="3" id="KW-0963">Cytoplasm</keyword>
<dbReference type="Pfam" id="PF00285">
    <property type="entry name" value="Citrate_synt"/>
    <property type="match status" value="1"/>
</dbReference>
<dbReference type="AlphaFoldDB" id="A0A1F6NY97"/>
<evidence type="ECO:0000313" key="7">
    <source>
        <dbReference type="EMBL" id="OGH88624.1"/>
    </source>
</evidence>
<dbReference type="GO" id="GO:0006633">
    <property type="term" value="P:fatty acid biosynthetic process"/>
    <property type="evidence" value="ECO:0007669"/>
    <property type="project" value="TreeGrafter"/>
</dbReference>
<name>A0A1F6NY97_9BACT</name>
<evidence type="ECO:0000256" key="1">
    <source>
        <dbReference type="ARBA" id="ARBA00004496"/>
    </source>
</evidence>
<dbReference type="SUPFAM" id="SSF48256">
    <property type="entry name" value="Citrate synthase"/>
    <property type="match status" value="1"/>
</dbReference>
<dbReference type="InterPro" id="IPR002020">
    <property type="entry name" value="Citrate_synthase"/>
</dbReference>
<dbReference type="Gene3D" id="1.10.230.10">
    <property type="entry name" value="Cytochrome P450-Terp, domain 2"/>
    <property type="match status" value="1"/>
</dbReference>
<evidence type="ECO:0000259" key="6">
    <source>
        <dbReference type="Pfam" id="PF00549"/>
    </source>
</evidence>
<dbReference type="GO" id="GO:0006085">
    <property type="term" value="P:acetyl-CoA biosynthetic process"/>
    <property type="evidence" value="ECO:0007669"/>
    <property type="project" value="TreeGrafter"/>
</dbReference>
<comment type="subcellular location">
    <subcellularLocation>
        <location evidence="1">Cytoplasm</location>
    </subcellularLocation>
</comment>
<evidence type="ECO:0000256" key="5">
    <source>
        <dbReference type="ARBA" id="ARBA00023098"/>
    </source>
</evidence>
<dbReference type="CDD" id="cd06100">
    <property type="entry name" value="CCL_ACL-C"/>
    <property type="match status" value="1"/>
</dbReference>
<dbReference type="GO" id="GO:0006099">
    <property type="term" value="P:tricarboxylic acid cycle"/>
    <property type="evidence" value="ECO:0007669"/>
    <property type="project" value="UniProtKB-UniPathway"/>
</dbReference>
<dbReference type="InterPro" id="IPR016102">
    <property type="entry name" value="Succinyl-CoA_synth-like"/>
</dbReference>
<dbReference type="PRINTS" id="PR00143">
    <property type="entry name" value="CITRTSNTHASE"/>
</dbReference>
<dbReference type="Pfam" id="PF00549">
    <property type="entry name" value="Ligase_CoA"/>
    <property type="match status" value="1"/>
</dbReference>
<keyword evidence="5" id="KW-0443">Lipid metabolism</keyword>
<sequence length="590" mass="64040">MLNIQQLRKLEPQIIALGNHRPILQSMLDFDFYCGRTEPTLKAIIGTGKKFEKFFFGKREILIPVYHDLSHDIKINATINGLINVNSGRRTLASMRAAISAYPNLKTAVLFAENVPEKHSLEMDKLAKTKNITITGPASVGILIPNHLKIGPIGGVDHRQLLSAKLFDTGATAVLCSSGGMSNEIINLLAHANIPLSFAVAFGGDRFPVLTPKEAFLAAENDPNTKQIVYFGELGGYDEYELAELLKKKIITKPVIAYIAGSVSAVFKEPPQFGHAKALAQRGAETAVAKAEALTDAGALVGKSFAQFLNLITKNIMTQKSPPQTQIDLSDRRASLFTCRISGDKNGSPTILGQELVAAVKTMSYSEMVIALLLGKKPKSKELAQFTDLALKLLIDHGPYVSGAVNTMITARAGKDLVSALCAGLLTIGDRFGGAINEAALNWFTAVNQKIAAANFVENFASAKKIIAGIGHKKYSSHQPDERVKLILEFAKKLKFHPHLDFALGVAKITLAKKANLILNVDGALAAVLLDLLQEKENYQKEELSELIASGFFNSLFILARSVGFAAHFLEQRRLDEGLFRLPEDSVNNG</sequence>
<reference evidence="7 8" key="1">
    <citation type="journal article" date="2016" name="Nat. Commun.">
        <title>Thousands of microbial genomes shed light on interconnected biogeochemical processes in an aquifer system.</title>
        <authorList>
            <person name="Anantharaman K."/>
            <person name="Brown C.T."/>
            <person name="Hug L.A."/>
            <person name="Sharon I."/>
            <person name="Castelle C.J."/>
            <person name="Probst A.J."/>
            <person name="Thomas B.C."/>
            <person name="Singh A."/>
            <person name="Wilkins M.J."/>
            <person name="Karaoz U."/>
            <person name="Brodie E.L."/>
            <person name="Williams K.H."/>
            <person name="Hubbard S.S."/>
            <person name="Banfield J.F."/>
        </authorList>
    </citation>
    <scope>NUCLEOTIDE SEQUENCE [LARGE SCALE GENOMIC DNA]</scope>
</reference>
<dbReference type="InterPro" id="IPR005811">
    <property type="entry name" value="SUCC_ACL_C"/>
</dbReference>
<dbReference type="STRING" id="1798704.A3J93_00820"/>
<evidence type="ECO:0000256" key="4">
    <source>
        <dbReference type="ARBA" id="ARBA00022516"/>
    </source>
</evidence>
<dbReference type="UniPathway" id="UPA00223"/>
<comment type="pathway">
    <text evidence="2">Carbohydrate metabolism; tricarboxylic acid cycle.</text>
</comment>
<protein>
    <recommendedName>
        <fullName evidence="6">ATP-citrate synthase/succinyl-CoA ligase C-terminal domain-containing protein</fullName>
    </recommendedName>
</protein>
<gene>
    <name evidence="7" type="ORF">A3J93_00820</name>
</gene>